<dbReference type="AlphaFoldDB" id="A0A0G1YQM7"/>
<accession>A0A0G1YQM7</accession>
<protein>
    <submittedName>
        <fullName evidence="7">Aspartate aminotransferase</fullName>
    </submittedName>
</protein>
<dbReference type="InterPro" id="IPR015422">
    <property type="entry name" value="PyrdxlP-dep_Trfase_small"/>
</dbReference>
<dbReference type="PANTHER" id="PTHR46383">
    <property type="entry name" value="ASPARTATE AMINOTRANSFERASE"/>
    <property type="match status" value="1"/>
</dbReference>
<dbReference type="InterPro" id="IPR015421">
    <property type="entry name" value="PyrdxlP-dep_Trfase_major"/>
</dbReference>
<dbReference type="InterPro" id="IPR050596">
    <property type="entry name" value="AspAT/PAT-like"/>
</dbReference>
<organism evidence="7 8">
    <name type="scientific">Candidatus Kaiserbacteria bacterium GW2011_GWA2_49_19</name>
    <dbReference type="NCBI Taxonomy" id="1618669"/>
    <lineage>
        <taxon>Bacteria</taxon>
        <taxon>Candidatus Kaiseribacteriota</taxon>
    </lineage>
</organism>
<name>A0A0G1YQM7_9BACT</name>
<feature type="domain" description="Aminotransferase class I/classII large" evidence="6">
    <location>
        <begin position="31"/>
        <end position="378"/>
    </location>
</feature>
<comment type="cofactor">
    <cofactor evidence="1">
        <name>pyridoxal 5'-phosphate</name>
        <dbReference type="ChEBI" id="CHEBI:597326"/>
    </cofactor>
</comment>
<keyword evidence="4 7" id="KW-0808">Transferase</keyword>
<dbReference type="Proteomes" id="UP000033965">
    <property type="component" value="Unassembled WGS sequence"/>
</dbReference>
<keyword evidence="5" id="KW-0663">Pyridoxal phosphate</keyword>
<sequence>MKTSNRVNNIHYSSTVALKHDVERRKARGENIIDLGLGEVKFGQPPEFTKALISVAKKGVNEYTYAGGTEEIRSVIAQANNSLFGGVYKNKIVQPRYDKEEIIHCTSAKLLISAAAYSVAEVNDDVIVLAPFWTPYIDALKFMGINPVIAKTRFENNFTPSQDILERSLTRKSKAILINSPNNPSGRVFTKKELEVVYNFAKKHDLLIISDEVYDTIIFGGHVHRSIASLSKEAAKRTVVIKGLSKGFGMGGLRFGYAMSKNEKIIGAMTRVISNTITAPPSLLQEAAEALFSKSVRHTLKVTKNYEKRANFTMKRFQEMKLLFAHVEGAIYIFPKVSPFFSKGIKNSRDFAARLVEETGIVIHGEPCGYDDHVRIALIQDIPVLKKAWDKLETFLQKYAKA</sequence>
<dbReference type="CDD" id="cd00609">
    <property type="entry name" value="AAT_like"/>
    <property type="match status" value="1"/>
</dbReference>
<keyword evidence="3 7" id="KW-0032">Aminotransferase</keyword>
<dbReference type="GO" id="GO:0008483">
    <property type="term" value="F:transaminase activity"/>
    <property type="evidence" value="ECO:0007669"/>
    <property type="project" value="UniProtKB-KW"/>
</dbReference>
<dbReference type="SUPFAM" id="SSF53383">
    <property type="entry name" value="PLP-dependent transferases"/>
    <property type="match status" value="1"/>
</dbReference>
<comment type="caution">
    <text evidence="7">The sequence shown here is derived from an EMBL/GenBank/DDBJ whole genome shotgun (WGS) entry which is preliminary data.</text>
</comment>
<evidence type="ECO:0000256" key="3">
    <source>
        <dbReference type="ARBA" id="ARBA00022576"/>
    </source>
</evidence>
<evidence type="ECO:0000313" key="8">
    <source>
        <dbReference type="Proteomes" id="UP000033965"/>
    </source>
</evidence>
<evidence type="ECO:0000256" key="2">
    <source>
        <dbReference type="ARBA" id="ARBA00007441"/>
    </source>
</evidence>
<dbReference type="Pfam" id="PF00155">
    <property type="entry name" value="Aminotran_1_2"/>
    <property type="match status" value="1"/>
</dbReference>
<evidence type="ECO:0000313" key="7">
    <source>
        <dbReference type="EMBL" id="KKW08644.1"/>
    </source>
</evidence>
<dbReference type="PATRIC" id="fig|1618669.3.peg.326"/>
<dbReference type="GO" id="GO:0006520">
    <property type="term" value="P:amino acid metabolic process"/>
    <property type="evidence" value="ECO:0007669"/>
    <property type="project" value="InterPro"/>
</dbReference>
<evidence type="ECO:0000259" key="6">
    <source>
        <dbReference type="Pfam" id="PF00155"/>
    </source>
</evidence>
<dbReference type="GO" id="GO:0030170">
    <property type="term" value="F:pyridoxal phosphate binding"/>
    <property type="evidence" value="ECO:0007669"/>
    <property type="project" value="InterPro"/>
</dbReference>
<dbReference type="InterPro" id="IPR004839">
    <property type="entry name" value="Aminotransferase_I/II_large"/>
</dbReference>
<proteinExistence type="inferred from homology"/>
<dbReference type="Gene3D" id="3.40.640.10">
    <property type="entry name" value="Type I PLP-dependent aspartate aminotransferase-like (Major domain)"/>
    <property type="match status" value="1"/>
</dbReference>
<dbReference type="EMBL" id="LCPZ01000008">
    <property type="protein sequence ID" value="KKW08644.1"/>
    <property type="molecule type" value="Genomic_DNA"/>
</dbReference>
<evidence type="ECO:0000256" key="5">
    <source>
        <dbReference type="ARBA" id="ARBA00022898"/>
    </source>
</evidence>
<comment type="similarity">
    <text evidence="2">Belongs to the class-I pyridoxal-phosphate-dependent aminotransferase family.</text>
</comment>
<dbReference type="InterPro" id="IPR015424">
    <property type="entry name" value="PyrdxlP-dep_Trfase"/>
</dbReference>
<reference evidence="7 8" key="1">
    <citation type="journal article" date="2015" name="Nature">
        <title>rRNA introns, odd ribosomes, and small enigmatic genomes across a large radiation of phyla.</title>
        <authorList>
            <person name="Brown C.T."/>
            <person name="Hug L.A."/>
            <person name="Thomas B.C."/>
            <person name="Sharon I."/>
            <person name="Castelle C.J."/>
            <person name="Singh A."/>
            <person name="Wilkins M.J."/>
            <person name="Williams K.H."/>
            <person name="Banfield J.F."/>
        </authorList>
    </citation>
    <scope>NUCLEOTIDE SEQUENCE [LARGE SCALE GENOMIC DNA]</scope>
</reference>
<gene>
    <name evidence="7" type="ORF">UY44_C0008G0009</name>
</gene>
<dbReference type="PANTHER" id="PTHR46383:SF1">
    <property type="entry name" value="ASPARTATE AMINOTRANSFERASE"/>
    <property type="match status" value="1"/>
</dbReference>
<dbReference type="Gene3D" id="3.90.1150.10">
    <property type="entry name" value="Aspartate Aminotransferase, domain 1"/>
    <property type="match status" value="1"/>
</dbReference>
<evidence type="ECO:0000256" key="4">
    <source>
        <dbReference type="ARBA" id="ARBA00022679"/>
    </source>
</evidence>
<evidence type="ECO:0000256" key="1">
    <source>
        <dbReference type="ARBA" id="ARBA00001933"/>
    </source>
</evidence>